<dbReference type="Proteomes" id="UP000192491">
    <property type="component" value="Unassembled WGS sequence"/>
</dbReference>
<dbReference type="Gene3D" id="3.40.50.11040">
    <property type="match status" value="1"/>
</dbReference>
<gene>
    <name evidence="2" type="ORF">BWK73_45695</name>
</gene>
<dbReference type="AlphaFoldDB" id="A0A1Y1QAM9"/>
<dbReference type="EMBL" id="MTEJ01000567">
    <property type="protein sequence ID" value="OQX01555.1"/>
    <property type="molecule type" value="Genomic_DNA"/>
</dbReference>
<accession>A0A1Y1QAM9</accession>
<reference evidence="2 3" key="1">
    <citation type="submission" date="2017-01" db="EMBL/GenBank/DDBJ databases">
        <title>Novel large sulfur bacteria in the metagenomes of groundwater-fed chemosynthetic microbial mats in the Lake Huron basin.</title>
        <authorList>
            <person name="Sharrar A.M."/>
            <person name="Flood B.E."/>
            <person name="Bailey J.V."/>
            <person name="Jones D.S."/>
            <person name="Biddanda B."/>
            <person name="Ruberg S.A."/>
            <person name="Marcus D.N."/>
            <person name="Dick G.J."/>
        </authorList>
    </citation>
    <scope>NUCLEOTIDE SEQUENCE [LARGE SCALE GENOMIC DNA]</scope>
    <source>
        <strain evidence="2">A8</strain>
    </source>
</reference>
<evidence type="ECO:0000313" key="3">
    <source>
        <dbReference type="Proteomes" id="UP000192491"/>
    </source>
</evidence>
<evidence type="ECO:0000313" key="2">
    <source>
        <dbReference type="EMBL" id="OQX01555.1"/>
    </source>
</evidence>
<dbReference type="InterPro" id="IPR013562">
    <property type="entry name" value="TmcA/NAT10_N"/>
</dbReference>
<protein>
    <recommendedName>
        <fullName evidence="1">TmcA/NAT10 N-terminal domain-containing protein</fullName>
    </recommendedName>
</protein>
<evidence type="ECO:0000259" key="1">
    <source>
        <dbReference type="Pfam" id="PF08351"/>
    </source>
</evidence>
<comment type="caution">
    <text evidence="2">The sequence shown here is derived from an EMBL/GenBank/DDBJ whole genome shotgun (WGS) entry which is preliminary data.</text>
</comment>
<proteinExistence type="predicted"/>
<feature type="domain" description="TmcA/NAT10 N-terminal" evidence="1">
    <location>
        <begin position="4"/>
        <end position="79"/>
    </location>
</feature>
<name>A0A1Y1QAM9_9GAMM</name>
<sequence length="86" mass="8756">MAGAQVECLQRVQVVLPVGKRVVWITTAAVAGALPANKAHTLLGQECDALVFDAHSGFNVNAFAAVSGTLCGGGVLYLVFVDTAVG</sequence>
<dbReference type="Pfam" id="PF08351">
    <property type="entry name" value="TmcA_N"/>
    <property type="match status" value="1"/>
</dbReference>
<organism evidence="2 3">
    <name type="scientific">Thiothrix lacustris</name>
    <dbReference type="NCBI Taxonomy" id="525917"/>
    <lineage>
        <taxon>Bacteria</taxon>
        <taxon>Pseudomonadati</taxon>
        <taxon>Pseudomonadota</taxon>
        <taxon>Gammaproteobacteria</taxon>
        <taxon>Thiotrichales</taxon>
        <taxon>Thiotrichaceae</taxon>
        <taxon>Thiothrix</taxon>
    </lineage>
</organism>